<proteinExistence type="predicted"/>
<dbReference type="EMBL" id="JAAGVY010000060">
    <property type="protein sequence ID" value="NEN25554.1"/>
    <property type="molecule type" value="Genomic_DNA"/>
</dbReference>
<keyword evidence="2" id="KW-1185">Reference proteome</keyword>
<dbReference type="AlphaFoldDB" id="A0A7K3WVM8"/>
<keyword evidence="1" id="KW-0378">Hydrolase</keyword>
<dbReference type="RefSeq" id="WP_163287004.1">
    <property type="nucleotide sequence ID" value="NZ_JAAGVY010000060.1"/>
</dbReference>
<protein>
    <submittedName>
        <fullName evidence="1">Alpha/beta hydrolase</fullName>
    </submittedName>
</protein>
<dbReference type="Proteomes" id="UP000486602">
    <property type="component" value="Unassembled WGS sequence"/>
</dbReference>
<evidence type="ECO:0000313" key="1">
    <source>
        <dbReference type="EMBL" id="NEN25554.1"/>
    </source>
</evidence>
<sequence length="168" mass="18862">MKIVIFSHGRDSGPNGTKIKVLSKVAESHGFETASIDYTKCENANERIERLKEFIESKNAESIVLVGSSMGGYVSTVVAYDYKLAGLFLLCPALFMADEEYTIQNYLPMCDHIEIVHGWDDPTVPCDSSIKFGRQTKAVLNLIDDNHSLEHSHAFLEKRFGEFLKNIN</sequence>
<gene>
    <name evidence="1" type="ORF">G3O08_18840</name>
</gene>
<evidence type="ECO:0000313" key="2">
    <source>
        <dbReference type="Proteomes" id="UP000486602"/>
    </source>
</evidence>
<reference evidence="1 2" key="1">
    <citation type="submission" date="2020-02" db="EMBL/GenBank/DDBJ databases">
        <title>Out from the shadows clarifying the taxonomy of the family Cryomorphaceae and related taxa by utilizing the GTDB taxonomic framework.</title>
        <authorList>
            <person name="Bowman J.P."/>
        </authorList>
    </citation>
    <scope>NUCLEOTIDE SEQUENCE [LARGE SCALE GENOMIC DNA]</scope>
    <source>
        <strain evidence="1 2">QSSC 1-22</strain>
    </source>
</reference>
<dbReference type="Gene3D" id="3.40.50.1820">
    <property type="entry name" value="alpha/beta hydrolase"/>
    <property type="match status" value="1"/>
</dbReference>
<accession>A0A7K3WVM8</accession>
<dbReference type="InterPro" id="IPR029058">
    <property type="entry name" value="AB_hydrolase_fold"/>
</dbReference>
<organism evidence="1 2">
    <name type="scientific">Cryomorpha ignava</name>
    <dbReference type="NCBI Taxonomy" id="101383"/>
    <lineage>
        <taxon>Bacteria</taxon>
        <taxon>Pseudomonadati</taxon>
        <taxon>Bacteroidota</taxon>
        <taxon>Flavobacteriia</taxon>
        <taxon>Flavobacteriales</taxon>
        <taxon>Cryomorphaceae</taxon>
        <taxon>Cryomorpha</taxon>
    </lineage>
</organism>
<dbReference type="Pfam" id="PF05728">
    <property type="entry name" value="UPF0227"/>
    <property type="match status" value="1"/>
</dbReference>
<dbReference type="InterPro" id="IPR008886">
    <property type="entry name" value="UPF0227/Esterase_YqiA"/>
</dbReference>
<dbReference type="GO" id="GO:0016787">
    <property type="term" value="F:hydrolase activity"/>
    <property type="evidence" value="ECO:0007669"/>
    <property type="project" value="UniProtKB-KW"/>
</dbReference>
<comment type="caution">
    <text evidence="1">The sequence shown here is derived from an EMBL/GenBank/DDBJ whole genome shotgun (WGS) entry which is preliminary data.</text>
</comment>
<name>A0A7K3WVM8_9FLAO</name>
<dbReference type="SUPFAM" id="SSF53474">
    <property type="entry name" value="alpha/beta-Hydrolases"/>
    <property type="match status" value="1"/>
</dbReference>